<accession>A0ABN9EX85</accession>
<evidence type="ECO:0000313" key="1">
    <source>
        <dbReference type="EMBL" id="CAI9588001.1"/>
    </source>
</evidence>
<sequence length="101" mass="11584">RGADWRDGKQPFYTAHSNRAEAVNLLEVPPLSPFFSWCQENVSECFMLIAEQTRFTPKRFLPCFAETQYSPFNMISCGTGSHLCIFTQCVFWKGSGTFWNA</sequence>
<comment type="caution">
    <text evidence="1">The sequence shown here is derived from an EMBL/GenBank/DDBJ whole genome shotgun (WGS) entry which is preliminary data.</text>
</comment>
<proteinExistence type="predicted"/>
<name>A0ABN9EX85_9NEOB</name>
<protein>
    <submittedName>
        <fullName evidence="1">Uncharacterized protein</fullName>
    </submittedName>
</protein>
<feature type="non-terminal residue" evidence="1">
    <location>
        <position position="1"/>
    </location>
</feature>
<keyword evidence="2" id="KW-1185">Reference proteome</keyword>
<gene>
    <name evidence="1" type="ORF">SPARVUS_LOCUS10687205</name>
</gene>
<feature type="non-terminal residue" evidence="1">
    <location>
        <position position="101"/>
    </location>
</feature>
<dbReference type="EMBL" id="CATNWA010015908">
    <property type="protein sequence ID" value="CAI9588001.1"/>
    <property type="molecule type" value="Genomic_DNA"/>
</dbReference>
<dbReference type="Proteomes" id="UP001162483">
    <property type="component" value="Unassembled WGS sequence"/>
</dbReference>
<evidence type="ECO:0000313" key="2">
    <source>
        <dbReference type="Proteomes" id="UP001162483"/>
    </source>
</evidence>
<organism evidence="1 2">
    <name type="scientific">Staurois parvus</name>
    <dbReference type="NCBI Taxonomy" id="386267"/>
    <lineage>
        <taxon>Eukaryota</taxon>
        <taxon>Metazoa</taxon>
        <taxon>Chordata</taxon>
        <taxon>Craniata</taxon>
        <taxon>Vertebrata</taxon>
        <taxon>Euteleostomi</taxon>
        <taxon>Amphibia</taxon>
        <taxon>Batrachia</taxon>
        <taxon>Anura</taxon>
        <taxon>Neobatrachia</taxon>
        <taxon>Ranoidea</taxon>
        <taxon>Ranidae</taxon>
        <taxon>Staurois</taxon>
    </lineage>
</organism>
<reference evidence="1" key="1">
    <citation type="submission" date="2023-05" db="EMBL/GenBank/DDBJ databases">
        <authorList>
            <person name="Stuckert A."/>
        </authorList>
    </citation>
    <scope>NUCLEOTIDE SEQUENCE</scope>
</reference>